<keyword evidence="1" id="KW-0472">Membrane</keyword>
<organism evidence="3 4">
    <name type="scientific">Glaciecola nitratireducens (strain JCM 12485 / KCTC 12276 / FR1064)</name>
    <dbReference type="NCBI Taxonomy" id="1085623"/>
    <lineage>
        <taxon>Bacteria</taxon>
        <taxon>Pseudomonadati</taxon>
        <taxon>Pseudomonadota</taxon>
        <taxon>Gammaproteobacteria</taxon>
        <taxon>Alteromonadales</taxon>
        <taxon>Alteromonadaceae</taxon>
        <taxon>Brumicola</taxon>
    </lineage>
</organism>
<proteinExistence type="predicted"/>
<keyword evidence="4" id="KW-1185">Reference proteome</keyword>
<protein>
    <submittedName>
        <fullName evidence="3">Thioredoxin-like domain-containing protein</fullName>
    </submittedName>
</protein>
<dbReference type="HOGENOM" id="CLU_127665_0_0_6"/>
<dbReference type="eggNOG" id="ENOG503310R">
    <property type="taxonomic scope" value="Bacteria"/>
</dbReference>
<dbReference type="RefSeq" id="WP_014107517.1">
    <property type="nucleotide sequence ID" value="NC_016041.1"/>
</dbReference>
<feature type="domain" description="DUF6436" evidence="2">
    <location>
        <begin position="81"/>
        <end position="200"/>
    </location>
</feature>
<evidence type="ECO:0000313" key="3">
    <source>
        <dbReference type="EMBL" id="AEP28640.1"/>
    </source>
</evidence>
<accession>G4QFL5</accession>
<dbReference type="InterPro" id="IPR045494">
    <property type="entry name" value="DUF6436"/>
</dbReference>
<dbReference type="Pfam" id="PF20029">
    <property type="entry name" value="DUF6436"/>
    <property type="match status" value="1"/>
</dbReference>
<evidence type="ECO:0000256" key="1">
    <source>
        <dbReference type="SAM" id="Phobius"/>
    </source>
</evidence>
<gene>
    <name evidence="3" type="ordered locus">GNIT_0486</name>
</gene>
<reference evidence="3 4" key="1">
    <citation type="journal article" date="2011" name="J. Bacteriol.">
        <title>Complete genome sequence of seawater bacterium Glaciecola nitratireducens FR1064T.</title>
        <authorList>
            <person name="Bian F."/>
            <person name="Qin Q.L."/>
            <person name="Xie B.B."/>
            <person name="Shu Y.L."/>
            <person name="Zhang X.Y."/>
            <person name="Yu Y."/>
            <person name="Chen B."/>
            <person name="Chen X.L."/>
            <person name="Zhou B.C."/>
            <person name="Zhang Y.Z."/>
        </authorList>
    </citation>
    <scope>NUCLEOTIDE SEQUENCE [LARGE SCALE GENOMIC DNA]</scope>
    <source>
        <strain evidence="4">JCM 12485 / KCTC 12276 / FR1064</strain>
    </source>
</reference>
<feature type="transmembrane region" description="Helical" evidence="1">
    <location>
        <begin position="12"/>
        <end position="32"/>
    </location>
</feature>
<dbReference type="OrthoDB" id="8897581at2"/>
<name>G4QFL5_GLANF</name>
<dbReference type="STRING" id="1085623.GNIT_0486"/>
<sequence>MGSTNSKSERRIIRWLLPLAAVVWFCIAFWAINWVGESKFKDFDPELRLSSEMMSLSMEAELLSLLPASVEQNGEENIDSDAENVNGTIYHITQGSCFCETLSESHKNTLNEWASSEQISYQNIDVSSMSTLRRFVPSTPAVIVLNKNRELVYLGPYSTGMGCFQSSGMVDDRIKPYFQNSADTLRATIQSEAKGCYCATTAPLGLQT</sequence>
<dbReference type="Proteomes" id="UP000009282">
    <property type="component" value="Chromosome"/>
</dbReference>
<keyword evidence="1" id="KW-1133">Transmembrane helix</keyword>
<dbReference type="KEGG" id="gni:GNIT_0486"/>
<keyword evidence="1" id="KW-0812">Transmembrane</keyword>
<dbReference type="AlphaFoldDB" id="G4QFL5"/>
<evidence type="ECO:0000313" key="4">
    <source>
        <dbReference type="Proteomes" id="UP000009282"/>
    </source>
</evidence>
<evidence type="ECO:0000259" key="2">
    <source>
        <dbReference type="Pfam" id="PF20029"/>
    </source>
</evidence>
<dbReference type="EMBL" id="CP003060">
    <property type="protein sequence ID" value="AEP28640.1"/>
    <property type="molecule type" value="Genomic_DNA"/>
</dbReference>